<proteinExistence type="predicted"/>
<protein>
    <submittedName>
        <fullName evidence="1">Uncharacterized protein</fullName>
    </submittedName>
</protein>
<dbReference type="EMBL" id="ABIC01000015">
    <property type="protein sequence ID" value="EDQ00902.1"/>
    <property type="molecule type" value="Genomic_DNA"/>
</dbReference>
<dbReference type="STRING" id="314608.KT99_05397"/>
<comment type="caution">
    <text evidence="1">The sequence shown here is derived from an EMBL/GenBank/DDBJ whole genome shotgun (WGS) entry which is preliminary data.</text>
</comment>
<gene>
    <name evidence="1" type="ORF">KT99_05397</name>
</gene>
<accession>A9D918</accession>
<reference evidence="1 2" key="1">
    <citation type="submission" date="2007-10" db="EMBL/GenBank/DDBJ databases">
        <authorList>
            <person name="Yayanos A."/>
            <person name="Ferriera S."/>
            <person name="Johnson J."/>
            <person name="Kravitz S."/>
            <person name="Halpern A."/>
            <person name="Remington K."/>
            <person name="Beeson K."/>
            <person name="Tran B."/>
            <person name="Rogers Y.-H."/>
            <person name="Friedman R."/>
            <person name="Venter J.C."/>
        </authorList>
    </citation>
    <scope>NUCLEOTIDE SEQUENCE [LARGE SCALE GENOMIC DNA]</scope>
    <source>
        <strain evidence="1 2">KT99</strain>
    </source>
</reference>
<evidence type="ECO:0000313" key="1">
    <source>
        <dbReference type="EMBL" id="EDQ00902.1"/>
    </source>
</evidence>
<dbReference type="Proteomes" id="UP000005839">
    <property type="component" value="Unassembled WGS sequence"/>
</dbReference>
<sequence>MIIQELGSLREINDTKLIRAAVLLLADVSDEDLIKAIKQVQLNMVRTP</sequence>
<organism evidence="1 2">
    <name type="scientific">Shewanella benthica KT99</name>
    <dbReference type="NCBI Taxonomy" id="314608"/>
    <lineage>
        <taxon>Bacteria</taxon>
        <taxon>Pseudomonadati</taxon>
        <taxon>Pseudomonadota</taxon>
        <taxon>Gammaproteobacteria</taxon>
        <taxon>Alteromonadales</taxon>
        <taxon>Shewanellaceae</taxon>
        <taxon>Shewanella</taxon>
    </lineage>
</organism>
<keyword evidence="2" id="KW-1185">Reference proteome</keyword>
<dbReference type="AlphaFoldDB" id="A9D918"/>
<name>A9D918_9GAMM</name>
<evidence type="ECO:0000313" key="2">
    <source>
        <dbReference type="Proteomes" id="UP000005839"/>
    </source>
</evidence>